<dbReference type="GO" id="GO:0008233">
    <property type="term" value="F:peptidase activity"/>
    <property type="evidence" value="ECO:0007669"/>
    <property type="project" value="UniProtKB-KW"/>
</dbReference>
<dbReference type="OrthoDB" id="8595007at2"/>
<accession>A0A1E5UC11</accession>
<keyword evidence="1" id="KW-0732">Signal</keyword>
<dbReference type="InterPro" id="IPR024618">
    <property type="entry name" value="DUF3857"/>
</dbReference>
<keyword evidence="3" id="KW-0645">Protease</keyword>
<proteinExistence type="predicted"/>
<dbReference type="SUPFAM" id="SSF54001">
    <property type="entry name" value="Cysteine proteinases"/>
    <property type="match status" value="1"/>
</dbReference>
<dbReference type="AlphaFoldDB" id="A0A1E5UC11"/>
<dbReference type="PATRIC" id="fig|237258.4.peg.1069"/>
<dbReference type="EMBL" id="MKGI01000079">
    <property type="protein sequence ID" value="OEL10195.1"/>
    <property type="molecule type" value="Genomic_DNA"/>
</dbReference>
<dbReference type="Gene3D" id="2.60.120.1130">
    <property type="match status" value="1"/>
</dbReference>
<evidence type="ECO:0000259" key="2">
    <source>
        <dbReference type="Pfam" id="PF12969"/>
    </source>
</evidence>
<gene>
    <name evidence="3" type="ORF">BHF72_0889</name>
</gene>
<dbReference type="GO" id="GO:0006508">
    <property type="term" value="P:proteolysis"/>
    <property type="evidence" value="ECO:0007669"/>
    <property type="project" value="UniProtKB-KW"/>
</dbReference>
<dbReference type="Gene3D" id="3.10.620.30">
    <property type="match status" value="1"/>
</dbReference>
<sequence>MNKLLSFIFLVFSAFLFSQNYAVSAIPENLLHKANAVVRNDETTIDINAIDNMVQTYNKTITILNKSGENFSSIRIPYDKSVSVSNIKVSILDQNGKVIKKYSKSDFIDASHSPSFSFYDDSRILFLNYMSISYPYSIQYSYTTETRNTVFMPDFFPIDGYNISTEKTSLAINNKSGIRLRTKVHEADFAKISFTENGQKYFYSFSNVPAVEDEPRSPSLIDFLPKAEFSLDQFSLEGKKGNLTQWNEFGNWYYQNLINPVSEITPALQAEVAALNLTGSTHDKVKKLFQYMQSKTRYVLVAIGIGGWKPMLVEDVRKKGYGDCKALTNYMRTLLQAAGIKSYYCIITDDRSPIKFSEDFPKMFGNHAILMVPTEKGNIWLENTSQEIAFNHLNYTSLDRNVMAISENEIKLINTPTYKPEESSEILNAAVQLNPDNSINVDAKFRFSGAQYDFQMPLTSLNKDEVKEALKERFYYLNMENLEANNVTNNRDEALINYEVKLQAKNYSKKLGNDIILRVMPFLDLMQTTSHEDRKLPLEVYFSYQDTYNFSLEIPEGYKLAEVPKSVQLNSEFGSYSLQFSMENGKLVTQRKITILKNIYPKEKFKEYIEFRKKTNNLDNTKILLTKI</sequence>
<dbReference type="STRING" id="237258.SAMN04489756_103160"/>
<keyword evidence="4" id="KW-1185">Reference proteome</keyword>
<organism evidence="3 4">
    <name type="scientific">Cloacibacterium normanense</name>
    <dbReference type="NCBI Taxonomy" id="237258"/>
    <lineage>
        <taxon>Bacteria</taxon>
        <taxon>Pseudomonadati</taxon>
        <taxon>Bacteroidota</taxon>
        <taxon>Flavobacteriia</taxon>
        <taxon>Flavobacteriales</taxon>
        <taxon>Weeksellaceae</taxon>
    </lineage>
</organism>
<evidence type="ECO:0000256" key="1">
    <source>
        <dbReference type="SAM" id="SignalP"/>
    </source>
</evidence>
<dbReference type="Pfam" id="PF12969">
    <property type="entry name" value="DUF3857"/>
    <property type="match status" value="1"/>
</dbReference>
<dbReference type="RefSeq" id="WP_069800778.1">
    <property type="nucleotide sequence ID" value="NZ_CP034157.1"/>
</dbReference>
<feature type="signal peptide" evidence="1">
    <location>
        <begin position="1"/>
        <end position="22"/>
    </location>
</feature>
<dbReference type="KEGG" id="cnr:EB819_09115"/>
<feature type="domain" description="DUF3857" evidence="2">
    <location>
        <begin position="53"/>
        <end position="211"/>
    </location>
</feature>
<keyword evidence="3" id="KW-0378">Hydrolase</keyword>
<dbReference type="Proteomes" id="UP000095601">
    <property type="component" value="Unassembled WGS sequence"/>
</dbReference>
<evidence type="ECO:0000313" key="3">
    <source>
        <dbReference type="EMBL" id="OEL10195.1"/>
    </source>
</evidence>
<evidence type="ECO:0000313" key="4">
    <source>
        <dbReference type="Proteomes" id="UP000095601"/>
    </source>
</evidence>
<reference evidence="3 4" key="1">
    <citation type="submission" date="2016-09" db="EMBL/GenBank/DDBJ databases">
        <authorList>
            <person name="Capua I."/>
            <person name="De Benedictis P."/>
            <person name="Joannis T."/>
            <person name="Lombin L.H."/>
            <person name="Cattoli G."/>
        </authorList>
    </citation>
    <scope>NUCLEOTIDE SEQUENCE [LARGE SCALE GENOMIC DNA]</scope>
    <source>
        <strain evidence="3 4">NRS-1</strain>
    </source>
</reference>
<dbReference type="InterPro" id="IPR038765">
    <property type="entry name" value="Papain-like_cys_pep_sf"/>
</dbReference>
<name>A0A1E5UC11_9FLAO</name>
<comment type="caution">
    <text evidence="3">The sequence shown here is derived from an EMBL/GenBank/DDBJ whole genome shotgun (WGS) entry which is preliminary data.</text>
</comment>
<dbReference type="Gene3D" id="2.60.40.3140">
    <property type="match status" value="1"/>
</dbReference>
<feature type="chain" id="PRO_5009186877" evidence="1">
    <location>
        <begin position="23"/>
        <end position="628"/>
    </location>
</feature>
<protein>
    <submittedName>
        <fullName evidence="3">Putative transglutaminase-like enzyme, predicted cysteine protease</fullName>
    </submittedName>
</protein>